<name>A0A238KBT8_9RHOB</name>
<dbReference type="RefSeq" id="WP_093963189.1">
    <property type="nucleotide sequence ID" value="NZ_FXYG01000002.1"/>
</dbReference>
<dbReference type="PROSITE" id="PS50817">
    <property type="entry name" value="INTEIN_N_TER"/>
    <property type="match status" value="1"/>
</dbReference>
<dbReference type="EMBL" id="FXYG01000002">
    <property type="protein sequence ID" value="SMX40293.1"/>
    <property type="molecule type" value="Genomic_DNA"/>
</dbReference>
<feature type="domain" description="Hedgehog/Intein (Hint)" evidence="1">
    <location>
        <begin position="162"/>
        <end position="308"/>
    </location>
</feature>
<dbReference type="Pfam" id="PF13403">
    <property type="entry name" value="Hint_2"/>
    <property type="match status" value="1"/>
</dbReference>
<dbReference type="InterPro" id="IPR028992">
    <property type="entry name" value="Hedgehog/Intein_dom"/>
</dbReference>
<evidence type="ECO:0000313" key="2">
    <source>
        <dbReference type="EMBL" id="SMX40293.1"/>
    </source>
</evidence>
<sequence length="368" mass="39511">MANYSYIGYAPGVISLSFTGFNSGTITLSSGYDPNTDRRVFDVTDAAGGTLVNGDPDNGTDFNGDRFNNEVGDDLTQTGVVTSLDGSTTFDSGAIYLEESYALTKPGGGTIDVFRVEVEGSLVGYITSEPLVPGTAYSFIRSNVTPSNAPDTTDPTAIVDVPCFTAGTLIDTPTGAKAIEDLAEGDLVLTLDHGPQPIRWIGSRTLTSAELRAKPRLRPVCVSAGALGAGLPRRDLRVSPQHRMLVRSAIAVRMFDAQEVLIPAHKLVGVPGVHVDETASSVKYYHILFDRHEIVTAEGAPSESLYTGPEALKSIGRDARDEIFEIFPELDDPDHVPIAARPIPETGKRARHMIHRHVKNARPLIDRA</sequence>
<evidence type="ECO:0000259" key="1">
    <source>
        <dbReference type="Pfam" id="PF13403"/>
    </source>
</evidence>
<dbReference type="AlphaFoldDB" id="A0A238KBT8"/>
<dbReference type="InterPro" id="IPR036844">
    <property type="entry name" value="Hint_dom_sf"/>
</dbReference>
<dbReference type="OrthoDB" id="6305173at2"/>
<reference evidence="3" key="1">
    <citation type="submission" date="2017-05" db="EMBL/GenBank/DDBJ databases">
        <authorList>
            <person name="Rodrigo-Torres L."/>
            <person name="Arahal R. D."/>
            <person name="Lucena T."/>
        </authorList>
    </citation>
    <scope>NUCLEOTIDE SEQUENCE [LARGE SCALE GENOMIC DNA]</scope>
    <source>
        <strain evidence="3">CECT 8715</strain>
    </source>
</reference>
<evidence type="ECO:0000313" key="3">
    <source>
        <dbReference type="Proteomes" id="UP000202485"/>
    </source>
</evidence>
<dbReference type="InterPro" id="IPR006141">
    <property type="entry name" value="Intein_N"/>
</dbReference>
<protein>
    <recommendedName>
        <fullName evidence="1">Hedgehog/Intein (Hint) domain-containing protein</fullName>
    </recommendedName>
</protein>
<gene>
    <name evidence="2" type="ORF">RUA8715_01640</name>
</gene>
<dbReference type="SUPFAM" id="SSF51294">
    <property type="entry name" value="Hedgehog/intein (Hint) domain"/>
    <property type="match status" value="1"/>
</dbReference>
<dbReference type="Proteomes" id="UP000202485">
    <property type="component" value="Unassembled WGS sequence"/>
</dbReference>
<proteinExistence type="predicted"/>
<dbReference type="GO" id="GO:0016539">
    <property type="term" value="P:intein-mediated protein splicing"/>
    <property type="evidence" value="ECO:0007669"/>
    <property type="project" value="InterPro"/>
</dbReference>
<keyword evidence="3" id="KW-1185">Reference proteome</keyword>
<organism evidence="2 3">
    <name type="scientific">Ruegeria arenilitoris</name>
    <dbReference type="NCBI Taxonomy" id="1173585"/>
    <lineage>
        <taxon>Bacteria</taxon>
        <taxon>Pseudomonadati</taxon>
        <taxon>Pseudomonadota</taxon>
        <taxon>Alphaproteobacteria</taxon>
        <taxon>Rhodobacterales</taxon>
        <taxon>Roseobacteraceae</taxon>
        <taxon>Ruegeria</taxon>
    </lineage>
</organism>
<accession>A0A238KBT8</accession>
<dbReference type="Gene3D" id="2.170.16.10">
    <property type="entry name" value="Hedgehog/Intein (Hint) domain"/>
    <property type="match status" value="1"/>
</dbReference>